<dbReference type="GO" id="GO:0046081">
    <property type="term" value="P:dUTP catabolic process"/>
    <property type="evidence" value="ECO:0007669"/>
    <property type="project" value="TreeGrafter"/>
</dbReference>
<comment type="similarity">
    <text evidence="2">Belongs to the nucleoside triphosphate pyrophosphohydrolase family.</text>
</comment>
<dbReference type="PANTHER" id="PTHR30522">
    <property type="entry name" value="NUCLEOSIDE TRIPHOSPHATE PYROPHOSPHOHYDROLASE"/>
    <property type="match status" value="1"/>
</dbReference>
<organism evidence="7 8">
    <name type="scientific">Nisaea acidiphila</name>
    <dbReference type="NCBI Taxonomy" id="1862145"/>
    <lineage>
        <taxon>Bacteria</taxon>
        <taxon>Pseudomonadati</taxon>
        <taxon>Pseudomonadota</taxon>
        <taxon>Alphaproteobacteria</taxon>
        <taxon>Rhodospirillales</taxon>
        <taxon>Thalassobaculaceae</taxon>
        <taxon>Nisaea</taxon>
    </lineage>
</organism>
<feature type="region of interest" description="Disordered" evidence="5">
    <location>
        <begin position="259"/>
        <end position="287"/>
    </location>
</feature>
<sequence>MSAQSRKPTAVTPPAADLPPIERLRRVMAALRDPESGCPWDIEQTFETIAPYTIEEAYEVADAIAQGDMPHLEEELGDLLLQVIYYTQMGSEAGHFDFDSVAEGIAEKMIRRHPHVFGTDDVADSEAQTRNWEAQKAEERARKAAETGMRPSSLDGIPASFPALMRAVKLQKRAARVGFDWPAAEQVLDKLDEEIGEVRAEMRPNPSEQDMDRLEDELGDLLFVCVNLARKLGVDPESALRRCNRKFETRFRAVETMMQDEHGKSMEESDLDEMEALWQRAKQSEKS</sequence>
<name>A0A9J7AS52_9PROT</name>
<dbReference type="KEGG" id="naci:NUH88_00440"/>
<evidence type="ECO:0000256" key="4">
    <source>
        <dbReference type="ARBA" id="ARBA00074799"/>
    </source>
</evidence>
<proteinExistence type="inferred from homology"/>
<dbReference type="NCBIfam" id="NF007113">
    <property type="entry name" value="PRK09562.1"/>
    <property type="match status" value="1"/>
</dbReference>
<dbReference type="GO" id="GO:0046061">
    <property type="term" value="P:dATP catabolic process"/>
    <property type="evidence" value="ECO:0007669"/>
    <property type="project" value="TreeGrafter"/>
</dbReference>
<comment type="catalytic activity">
    <reaction evidence="1">
        <text>ATP + H2O = AMP + diphosphate + H(+)</text>
        <dbReference type="Rhea" id="RHEA:14245"/>
        <dbReference type="ChEBI" id="CHEBI:15377"/>
        <dbReference type="ChEBI" id="CHEBI:15378"/>
        <dbReference type="ChEBI" id="CHEBI:30616"/>
        <dbReference type="ChEBI" id="CHEBI:33019"/>
        <dbReference type="ChEBI" id="CHEBI:456215"/>
        <dbReference type="EC" id="3.6.1.8"/>
    </reaction>
</comment>
<dbReference type="InterPro" id="IPR048015">
    <property type="entry name" value="NTP-PPase_MazG-like_N"/>
</dbReference>
<dbReference type="InterPro" id="IPR048011">
    <property type="entry name" value="NTP-PPase_MazG-like_C"/>
</dbReference>
<dbReference type="GO" id="GO:0046076">
    <property type="term" value="P:dTTP catabolic process"/>
    <property type="evidence" value="ECO:0007669"/>
    <property type="project" value="TreeGrafter"/>
</dbReference>
<dbReference type="GO" id="GO:0046052">
    <property type="term" value="P:UTP catabolic process"/>
    <property type="evidence" value="ECO:0007669"/>
    <property type="project" value="TreeGrafter"/>
</dbReference>
<dbReference type="CDD" id="cd11528">
    <property type="entry name" value="NTP-PPase_MazG_Nterm"/>
    <property type="match status" value="1"/>
</dbReference>
<dbReference type="Pfam" id="PF03819">
    <property type="entry name" value="MazG"/>
    <property type="match status" value="2"/>
</dbReference>
<feature type="domain" description="NTP pyrophosphohydrolase MazG-like" evidence="6">
    <location>
        <begin position="185"/>
        <end position="250"/>
    </location>
</feature>
<evidence type="ECO:0000259" key="6">
    <source>
        <dbReference type="Pfam" id="PF03819"/>
    </source>
</evidence>
<evidence type="ECO:0000313" key="7">
    <source>
        <dbReference type="EMBL" id="UUX50176.1"/>
    </source>
</evidence>
<reference evidence="7" key="1">
    <citation type="submission" date="2022-08" db="EMBL/GenBank/DDBJ databases">
        <title>Nisaea acidiphila sp. nov., isolated from a marine algal debris and emended description of the genus Nisaea Urios et al. 2008.</title>
        <authorList>
            <person name="Kwon K."/>
        </authorList>
    </citation>
    <scope>NUCLEOTIDE SEQUENCE</scope>
    <source>
        <strain evidence="7">MEBiC11861</strain>
    </source>
</reference>
<keyword evidence="7" id="KW-0378">Hydrolase</keyword>
<dbReference type="InterPro" id="IPR004518">
    <property type="entry name" value="MazG-like_dom"/>
</dbReference>
<evidence type="ECO:0000313" key="8">
    <source>
        <dbReference type="Proteomes" id="UP001060336"/>
    </source>
</evidence>
<dbReference type="GO" id="GO:0047693">
    <property type="term" value="F:ATP diphosphatase activity"/>
    <property type="evidence" value="ECO:0007669"/>
    <property type="project" value="UniProtKB-EC"/>
</dbReference>
<evidence type="ECO:0000256" key="2">
    <source>
        <dbReference type="ARBA" id="ARBA00061115"/>
    </source>
</evidence>
<dbReference type="NCBIfam" id="TIGR00444">
    <property type="entry name" value="mazG"/>
    <property type="match status" value="1"/>
</dbReference>
<feature type="domain" description="NTP pyrophosphohydrolase MazG-like" evidence="6">
    <location>
        <begin position="44"/>
        <end position="117"/>
    </location>
</feature>
<keyword evidence="8" id="KW-1185">Reference proteome</keyword>
<dbReference type="PANTHER" id="PTHR30522:SF0">
    <property type="entry name" value="NUCLEOSIDE TRIPHOSPHATE PYROPHOSPHOHYDROLASE"/>
    <property type="match status" value="1"/>
</dbReference>
<evidence type="ECO:0000256" key="5">
    <source>
        <dbReference type="SAM" id="MobiDB-lite"/>
    </source>
</evidence>
<dbReference type="Proteomes" id="UP001060336">
    <property type="component" value="Chromosome"/>
</dbReference>
<dbReference type="EC" id="3.6.1.8" evidence="3"/>
<dbReference type="FunFam" id="1.10.287.1080:FF:000001">
    <property type="entry name" value="Nucleoside triphosphate pyrophosphohydrolase"/>
    <property type="match status" value="1"/>
</dbReference>
<evidence type="ECO:0000256" key="3">
    <source>
        <dbReference type="ARBA" id="ARBA00066372"/>
    </source>
</evidence>
<evidence type="ECO:0000256" key="1">
    <source>
        <dbReference type="ARBA" id="ARBA00052141"/>
    </source>
</evidence>
<protein>
    <recommendedName>
        <fullName evidence="4">Nucleoside triphosphate pyrophosphohydrolase</fullName>
        <ecNumber evidence="3">3.6.1.8</ecNumber>
    </recommendedName>
</protein>
<dbReference type="RefSeq" id="WP_257769249.1">
    <property type="nucleotide sequence ID" value="NZ_CP102480.1"/>
</dbReference>
<dbReference type="GO" id="GO:0006203">
    <property type="term" value="P:dGTP catabolic process"/>
    <property type="evidence" value="ECO:0007669"/>
    <property type="project" value="TreeGrafter"/>
</dbReference>
<accession>A0A9J7AS52</accession>
<gene>
    <name evidence="7" type="primary">mazG</name>
    <name evidence="7" type="ORF">NUH88_00440</name>
</gene>
<dbReference type="CDD" id="cd11529">
    <property type="entry name" value="NTP-PPase_MazG_Cterm"/>
    <property type="match status" value="1"/>
</dbReference>
<dbReference type="Gene3D" id="1.10.287.1080">
    <property type="entry name" value="MazG-like"/>
    <property type="match status" value="2"/>
</dbReference>
<dbReference type="GO" id="GO:0006950">
    <property type="term" value="P:response to stress"/>
    <property type="evidence" value="ECO:0007669"/>
    <property type="project" value="UniProtKB-ARBA"/>
</dbReference>
<dbReference type="SUPFAM" id="SSF101386">
    <property type="entry name" value="all-alpha NTP pyrophosphatases"/>
    <property type="match status" value="2"/>
</dbReference>
<dbReference type="EMBL" id="CP102480">
    <property type="protein sequence ID" value="UUX50176.1"/>
    <property type="molecule type" value="Genomic_DNA"/>
</dbReference>
<dbReference type="FunFam" id="1.10.287.1080:FF:000003">
    <property type="entry name" value="Nucleoside triphosphate pyrophosphohydrolase"/>
    <property type="match status" value="1"/>
</dbReference>
<dbReference type="InterPro" id="IPR011551">
    <property type="entry name" value="NTP_PyrPHydrolase_MazG"/>
</dbReference>
<dbReference type="GO" id="GO:0046047">
    <property type="term" value="P:TTP catabolic process"/>
    <property type="evidence" value="ECO:0007669"/>
    <property type="project" value="TreeGrafter"/>
</dbReference>
<dbReference type="AlphaFoldDB" id="A0A9J7AS52"/>